<keyword evidence="3" id="KW-1185">Reference proteome</keyword>
<keyword evidence="1" id="KW-0472">Membrane</keyword>
<feature type="transmembrane region" description="Helical" evidence="1">
    <location>
        <begin position="21"/>
        <end position="47"/>
    </location>
</feature>
<evidence type="ECO:0000313" key="3">
    <source>
        <dbReference type="Proteomes" id="UP000499080"/>
    </source>
</evidence>
<dbReference type="EMBL" id="BGPR01121425">
    <property type="protein sequence ID" value="GBN21449.1"/>
    <property type="molecule type" value="Genomic_DNA"/>
</dbReference>
<evidence type="ECO:0000256" key="1">
    <source>
        <dbReference type="SAM" id="Phobius"/>
    </source>
</evidence>
<protein>
    <recommendedName>
        <fullName evidence="4">Gustatory receptor</fullName>
    </recommendedName>
</protein>
<reference evidence="2 3" key="1">
    <citation type="journal article" date="2019" name="Sci. Rep.">
        <title>Orb-weaving spider Araneus ventricosus genome elucidates the spidroin gene catalogue.</title>
        <authorList>
            <person name="Kono N."/>
            <person name="Nakamura H."/>
            <person name="Ohtoshi R."/>
            <person name="Moran D.A.P."/>
            <person name="Shinohara A."/>
            <person name="Yoshida Y."/>
            <person name="Fujiwara M."/>
            <person name="Mori M."/>
            <person name="Tomita M."/>
            <person name="Arakawa K."/>
        </authorList>
    </citation>
    <scope>NUCLEOTIDE SEQUENCE [LARGE SCALE GENOMIC DNA]</scope>
</reference>
<comment type="caution">
    <text evidence="2">The sequence shown here is derived from an EMBL/GenBank/DDBJ whole genome shotgun (WGS) entry which is preliminary data.</text>
</comment>
<evidence type="ECO:0000313" key="2">
    <source>
        <dbReference type="EMBL" id="GBN21449.1"/>
    </source>
</evidence>
<name>A0A4Y2M3Z4_ARAVE</name>
<accession>A0A4Y2M3Z4</accession>
<feature type="transmembrane region" description="Helical" evidence="1">
    <location>
        <begin position="179"/>
        <end position="198"/>
    </location>
</feature>
<keyword evidence="1" id="KW-1133">Transmembrane helix</keyword>
<dbReference type="AlphaFoldDB" id="A0A4Y2M3Z4"/>
<dbReference type="Proteomes" id="UP000499080">
    <property type="component" value="Unassembled WGS sequence"/>
</dbReference>
<organism evidence="2 3">
    <name type="scientific">Araneus ventricosus</name>
    <name type="common">Orbweaver spider</name>
    <name type="synonym">Epeira ventricosa</name>
    <dbReference type="NCBI Taxonomy" id="182803"/>
    <lineage>
        <taxon>Eukaryota</taxon>
        <taxon>Metazoa</taxon>
        <taxon>Ecdysozoa</taxon>
        <taxon>Arthropoda</taxon>
        <taxon>Chelicerata</taxon>
        <taxon>Arachnida</taxon>
        <taxon>Araneae</taxon>
        <taxon>Araneomorphae</taxon>
        <taxon>Entelegynae</taxon>
        <taxon>Araneoidea</taxon>
        <taxon>Araneidae</taxon>
        <taxon>Araneus</taxon>
    </lineage>
</organism>
<feature type="transmembrane region" description="Helical" evidence="1">
    <location>
        <begin position="147"/>
        <end position="167"/>
    </location>
</feature>
<sequence>MIIDFNRLLKKLTKCGIKRDKYVVILSLISSTLFQVVWFVAIIYFGFLRKKAEKFYFKMISTNEFLKYLPSYFPEIVEANELAFFTILHITFCLFVTYYLLCCRIIRILLQHLLEQLNGNFSPEDFPKYINLYEEILEILNIFDDRFSLCAFLTVLITMTSIFREAYVLAFSPHLSTDFSVYMVVSVFFHLASQLAFIASASLTNETSCITDSRLENLLYKHCNNGLKLPNLKANCLRNSLTLWKMYVVDRSLAITCLGSLLTYGILLGTLGK</sequence>
<gene>
    <name evidence="2" type="ORF">AVEN_175566_1</name>
</gene>
<feature type="transmembrane region" description="Helical" evidence="1">
    <location>
        <begin position="253"/>
        <end position="272"/>
    </location>
</feature>
<keyword evidence="1" id="KW-0812">Transmembrane</keyword>
<feature type="transmembrane region" description="Helical" evidence="1">
    <location>
        <begin position="82"/>
        <end position="101"/>
    </location>
</feature>
<evidence type="ECO:0008006" key="4">
    <source>
        <dbReference type="Google" id="ProtNLM"/>
    </source>
</evidence>
<proteinExistence type="predicted"/>